<reference evidence="1 2" key="1">
    <citation type="submission" date="2016-11" db="EMBL/GenBank/DDBJ databases">
        <authorList>
            <person name="Jaros S."/>
            <person name="Januszkiewicz K."/>
            <person name="Wedrychowicz H."/>
        </authorList>
    </citation>
    <scope>NUCLEOTIDE SEQUENCE [LARGE SCALE GENOMIC DNA]</scope>
    <source>
        <strain evidence="1 2">DSM 44666</strain>
    </source>
</reference>
<dbReference type="Proteomes" id="UP000184476">
    <property type="component" value="Unassembled WGS sequence"/>
</dbReference>
<gene>
    <name evidence="1" type="ORF">SAMN05444392_102414</name>
</gene>
<accession>A0A1M4VLA7</accession>
<name>A0A1M4VLA7_9BACL</name>
<organism evidence="1 2">
    <name type="scientific">Seinonella peptonophila</name>
    <dbReference type="NCBI Taxonomy" id="112248"/>
    <lineage>
        <taxon>Bacteria</taxon>
        <taxon>Bacillati</taxon>
        <taxon>Bacillota</taxon>
        <taxon>Bacilli</taxon>
        <taxon>Bacillales</taxon>
        <taxon>Thermoactinomycetaceae</taxon>
        <taxon>Seinonella</taxon>
    </lineage>
</organism>
<dbReference type="EMBL" id="FQVL01000002">
    <property type="protein sequence ID" value="SHE69675.1"/>
    <property type="molecule type" value="Genomic_DNA"/>
</dbReference>
<evidence type="ECO:0000313" key="1">
    <source>
        <dbReference type="EMBL" id="SHE69675.1"/>
    </source>
</evidence>
<sequence>MVNSPSVSEISSWLIEADRRFTEERPVHHSWDPTTRASLVILWGLLIYPLLDKDLKQEQKKISVDFLNHLFQEHFGGKDGCDSILALFQRHDYIRFTESRYIVPGTRLFTAVDAARMYPIFRTSLLARRLMKASKDHG</sequence>
<proteinExistence type="predicted"/>
<dbReference type="AlphaFoldDB" id="A0A1M4VLA7"/>
<protein>
    <submittedName>
        <fullName evidence="1">Uncharacterized protein</fullName>
    </submittedName>
</protein>
<dbReference type="OrthoDB" id="2990354at2"/>
<evidence type="ECO:0000313" key="2">
    <source>
        <dbReference type="Proteomes" id="UP000184476"/>
    </source>
</evidence>
<keyword evidence="2" id="KW-1185">Reference proteome</keyword>